<evidence type="ECO:0000259" key="5">
    <source>
        <dbReference type="Pfam" id="PF03717"/>
    </source>
</evidence>
<dbReference type="SUPFAM" id="SSF56601">
    <property type="entry name" value="beta-lactamase/transpeptidase-like"/>
    <property type="match status" value="1"/>
</dbReference>
<evidence type="ECO:0000259" key="4">
    <source>
        <dbReference type="Pfam" id="PF00905"/>
    </source>
</evidence>
<dbReference type="InterPro" id="IPR001460">
    <property type="entry name" value="PCN-bd_Tpept"/>
</dbReference>
<reference evidence="6 7" key="1">
    <citation type="submission" date="2017-06" db="EMBL/GenBank/DDBJ databases">
        <authorList>
            <person name="Kim H.J."/>
            <person name="Triplett B.A."/>
        </authorList>
    </citation>
    <scope>NUCLEOTIDE SEQUENCE [LARGE SCALE GENOMIC DNA]</scope>
    <source>
        <strain evidence="6 7">B29T1</strain>
    </source>
</reference>
<name>A0A212Q9U6_9PROT</name>
<evidence type="ECO:0000256" key="2">
    <source>
        <dbReference type="ARBA" id="ARBA00022645"/>
    </source>
</evidence>
<dbReference type="InterPro" id="IPR036138">
    <property type="entry name" value="PBP_dimer_sf"/>
</dbReference>
<dbReference type="GO" id="GO:0071555">
    <property type="term" value="P:cell wall organization"/>
    <property type="evidence" value="ECO:0007669"/>
    <property type="project" value="TreeGrafter"/>
</dbReference>
<dbReference type="Gene3D" id="3.90.1310.10">
    <property type="entry name" value="Penicillin-binding protein 2a (Domain 2)"/>
    <property type="match status" value="1"/>
</dbReference>
<dbReference type="Pfam" id="PF00905">
    <property type="entry name" value="Transpeptidase"/>
    <property type="match status" value="1"/>
</dbReference>
<organism evidence="6 7">
    <name type="scientific">Arboricoccus pini</name>
    <dbReference type="NCBI Taxonomy" id="1963835"/>
    <lineage>
        <taxon>Bacteria</taxon>
        <taxon>Pseudomonadati</taxon>
        <taxon>Pseudomonadota</taxon>
        <taxon>Alphaproteobacteria</taxon>
        <taxon>Geminicoccales</taxon>
        <taxon>Geminicoccaceae</taxon>
        <taxon>Arboricoccus</taxon>
    </lineage>
</organism>
<protein>
    <submittedName>
        <fullName evidence="6">Cell division protein FtsI (Penicillin-binding protein 3)</fullName>
    </submittedName>
</protein>
<dbReference type="GO" id="GO:0005886">
    <property type="term" value="C:plasma membrane"/>
    <property type="evidence" value="ECO:0007669"/>
    <property type="project" value="TreeGrafter"/>
</dbReference>
<dbReference type="InterPro" id="IPR050515">
    <property type="entry name" value="Beta-lactam/transpept"/>
</dbReference>
<keyword evidence="6" id="KW-0132">Cell division</keyword>
<dbReference type="SUPFAM" id="SSF56519">
    <property type="entry name" value="Penicillin binding protein dimerisation domain"/>
    <property type="match status" value="1"/>
</dbReference>
<dbReference type="RefSeq" id="WP_088559803.1">
    <property type="nucleotide sequence ID" value="NZ_FYEH01000001.1"/>
</dbReference>
<comment type="subcellular location">
    <subcellularLocation>
        <location evidence="1">Membrane</location>
    </subcellularLocation>
</comment>
<dbReference type="InterPro" id="IPR005311">
    <property type="entry name" value="PBP_dimer"/>
</dbReference>
<dbReference type="Pfam" id="PF03717">
    <property type="entry name" value="PBP_dimer"/>
    <property type="match status" value="1"/>
</dbReference>
<dbReference type="GO" id="GO:0008658">
    <property type="term" value="F:penicillin binding"/>
    <property type="evidence" value="ECO:0007669"/>
    <property type="project" value="InterPro"/>
</dbReference>
<feature type="domain" description="Penicillin-binding protein transpeptidase" evidence="4">
    <location>
        <begin position="228"/>
        <end position="522"/>
    </location>
</feature>
<dbReference type="OrthoDB" id="9789078at2"/>
<accession>A0A212Q9U6</accession>
<dbReference type="InterPro" id="IPR012338">
    <property type="entry name" value="Beta-lactam/transpept-like"/>
</dbReference>
<evidence type="ECO:0000313" key="6">
    <source>
        <dbReference type="EMBL" id="SNB56178.1"/>
    </source>
</evidence>
<dbReference type="Gene3D" id="3.40.710.10">
    <property type="entry name" value="DD-peptidase/beta-lactamase superfamily"/>
    <property type="match status" value="1"/>
</dbReference>
<dbReference type="PANTHER" id="PTHR30627:SF1">
    <property type="entry name" value="PEPTIDOGLYCAN D,D-TRANSPEPTIDASE FTSI"/>
    <property type="match status" value="1"/>
</dbReference>
<keyword evidence="3" id="KW-0472">Membrane</keyword>
<dbReference type="GO" id="GO:0004180">
    <property type="term" value="F:carboxypeptidase activity"/>
    <property type="evidence" value="ECO:0007669"/>
    <property type="project" value="UniProtKB-KW"/>
</dbReference>
<keyword evidence="7" id="KW-1185">Reference proteome</keyword>
<dbReference type="EMBL" id="FYEH01000001">
    <property type="protein sequence ID" value="SNB56178.1"/>
    <property type="molecule type" value="Genomic_DNA"/>
</dbReference>
<dbReference type="PANTHER" id="PTHR30627">
    <property type="entry name" value="PEPTIDOGLYCAN D,D-TRANSPEPTIDASE"/>
    <property type="match status" value="1"/>
</dbReference>
<evidence type="ECO:0000256" key="1">
    <source>
        <dbReference type="ARBA" id="ARBA00004370"/>
    </source>
</evidence>
<dbReference type="GO" id="GO:0051301">
    <property type="term" value="P:cell division"/>
    <property type="evidence" value="ECO:0007669"/>
    <property type="project" value="UniProtKB-KW"/>
</dbReference>
<gene>
    <name evidence="6" type="ORF">SAMN07250955_101523</name>
</gene>
<proteinExistence type="predicted"/>
<keyword evidence="2" id="KW-0378">Hydrolase</keyword>
<sequence length="578" mass="62043">MSPSLDLLGLKSNPSLLKGRRRLKILGFGFGLAFVSVALRLVDMLPPQPAISSAEASDEAEGADHRRPDIVDRNGVLLATDLRLPSVFGDPLLIPDHAAAAKALAKVLSGTTAAELQDRLDKARRFTWIKHQVSPKEEEAVLQLGIPGIGFKEAEHRVYPKGRSASHIVGFVDIDNKGLAGIEYGIDHNMVGSIDPDVPVRLSIDLRVQEIVADELGKAMAQFRPIGGCGIVLDRVTGEVLAMVSMPDYDLNYPNAAGPEQRRNRCSGGSYELGSLFKVVSHAMSLDTGKVTLRSTFDATGKLQIGRFRIGDDHAKNRVMSVPEIFMYSSNIGTARMAFAAGGGPALDSFLRKLGFYDKLPLEIPEVAKPMRPHRWPDITTATVSFGHGISMPPLQYLGAVAGLAGDGTHVPVTLLRRDPGDMPTPERFIQEKTAADLRSIMYLTVAKGTGTRGQVDGYLLGGKTGTADKAILGHKGYDHNKVFASFLAALPIDNPRYLVMVNEDEPKGDKSTYGYKAGAWVAAPAVSNIISRIAPLLGVPPSAPDTILSYQDKFPQTRGIGLKSVEGTKLAAVGAED</sequence>
<dbReference type="Gene3D" id="3.30.450.330">
    <property type="match status" value="1"/>
</dbReference>
<keyword evidence="2" id="KW-0121">Carboxypeptidase</keyword>
<dbReference type="Proteomes" id="UP000197065">
    <property type="component" value="Unassembled WGS sequence"/>
</dbReference>
<feature type="domain" description="Penicillin-binding protein dimerisation" evidence="5">
    <location>
        <begin position="67"/>
        <end position="173"/>
    </location>
</feature>
<keyword evidence="6" id="KW-0131">Cell cycle</keyword>
<keyword evidence="2" id="KW-0645">Protease</keyword>
<evidence type="ECO:0000313" key="7">
    <source>
        <dbReference type="Proteomes" id="UP000197065"/>
    </source>
</evidence>
<dbReference type="AlphaFoldDB" id="A0A212Q9U6"/>
<evidence type="ECO:0000256" key="3">
    <source>
        <dbReference type="ARBA" id="ARBA00023136"/>
    </source>
</evidence>